<feature type="compositionally biased region" description="Basic and acidic residues" evidence="9">
    <location>
        <begin position="711"/>
        <end position="741"/>
    </location>
</feature>
<dbReference type="EMBL" id="LIAE01007376">
    <property type="protein sequence ID" value="PAV79732.1"/>
    <property type="molecule type" value="Genomic_DNA"/>
</dbReference>
<dbReference type="GO" id="GO:0004674">
    <property type="term" value="F:protein serine/threonine kinase activity"/>
    <property type="evidence" value="ECO:0007669"/>
    <property type="project" value="UniProtKB-KW"/>
</dbReference>
<gene>
    <name evidence="11" type="ORF">WR25_15056</name>
</gene>
<comment type="catalytic activity">
    <reaction evidence="7">
        <text>L-threonyl-[protein] + ATP = O-phospho-L-threonyl-[protein] + ADP + H(+)</text>
        <dbReference type="Rhea" id="RHEA:46608"/>
        <dbReference type="Rhea" id="RHEA-COMP:11060"/>
        <dbReference type="Rhea" id="RHEA-COMP:11605"/>
        <dbReference type="ChEBI" id="CHEBI:15378"/>
        <dbReference type="ChEBI" id="CHEBI:30013"/>
        <dbReference type="ChEBI" id="CHEBI:30616"/>
        <dbReference type="ChEBI" id="CHEBI:61977"/>
        <dbReference type="ChEBI" id="CHEBI:456216"/>
        <dbReference type="EC" id="2.7.11.1"/>
    </reaction>
</comment>
<evidence type="ECO:0000256" key="8">
    <source>
        <dbReference type="ARBA" id="ARBA00048679"/>
    </source>
</evidence>
<keyword evidence="6" id="KW-0067">ATP-binding</keyword>
<dbReference type="GO" id="GO:0045747">
    <property type="term" value="P:positive regulation of Notch signaling pathway"/>
    <property type="evidence" value="ECO:0007669"/>
    <property type="project" value="TreeGrafter"/>
</dbReference>
<dbReference type="InterPro" id="IPR000719">
    <property type="entry name" value="Prot_kinase_dom"/>
</dbReference>
<dbReference type="PROSITE" id="PS50011">
    <property type="entry name" value="PROTEIN_KINASE_DOM"/>
    <property type="match status" value="1"/>
</dbReference>
<dbReference type="GO" id="GO:0035612">
    <property type="term" value="F:AP-2 adaptor complex binding"/>
    <property type="evidence" value="ECO:0007669"/>
    <property type="project" value="TreeGrafter"/>
</dbReference>
<dbReference type="EC" id="2.7.11.1" evidence="1"/>
<dbReference type="Gene3D" id="1.10.510.10">
    <property type="entry name" value="Transferase(Phosphotransferase) domain 1"/>
    <property type="match status" value="1"/>
</dbReference>
<name>A0A2A2L0Q0_9BILA</name>
<feature type="compositionally biased region" description="Polar residues" evidence="9">
    <location>
        <begin position="7"/>
        <end position="17"/>
    </location>
</feature>
<feature type="region of interest" description="Disordered" evidence="9">
    <location>
        <begin position="481"/>
        <end position="509"/>
    </location>
</feature>
<accession>A0A2A2L0Q0</accession>
<evidence type="ECO:0000256" key="2">
    <source>
        <dbReference type="ARBA" id="ARBA00022527"/>
    </source>
</evidence>
<feature type="compositionally biased region" description="Basic and acidic residues" evidence="9">
    <location>
        <begin position="686"/>
        <end position="699"/>
    </location>
</feature>
<evidence type="ECO:0000256" key="9">
    <source>
        <dbReference type="SAM" id="MobiDB-lite"/>
    </source>
</evidence>
<evidence type="ECO:0000256" key="1">
    <source>
        <dbReference type="ARBA" id="ARBA00012513"/>
    </source>
</evidence>
<dbReference type="GO" id="GO:0005737">
    <property type="term" value="C:cytoplasm"/>
    <property type="evidence" value="ECO:0007669"/>
    <property type="project" value="TreeGrafter"/>
</dbReference>
<dbReference type="STRING" id="2018661.A0A2A2L0Q0"/>
<feature type="compositionally biased region" description="Polar residues" evidence="9">
    <location>
        <begin position="755"/>
        <end position="764"/>
    </location>
</feature>
<keyword evidence="4" id="KW-0547">Nucleotide-binding</keyword>
<sequence>MPLGFFSTASSSQKQPLGSSNSGNGSKEKKDRKEGNEKDARGAVVKLNKGSVTIERKLAEGGFAIVYLCTDRSNRQFALKRQFISDDLKQIEACTREYKIISELRGHKNIVCYVDHLLAQNKDGIWDYMLLTVYYKTSVLQLMNDRLANGKGLSPKEVLSIFCDMCEAVARLHHSKTPIIHRDLKVENILVDERNRAAPPIYVLCDFGSATTKVLSLESHGARYIQDEIERYTTLSYRSPEMVDIYGGRPIGVKSDTWALGVMLYKLCYFSLPFGESAMAIQNGAFNFPSQPEYPDSIRAIIKCLLEADIDRRPSIYSCSQLAFQAAEVSCPVNNLHNNPTPKLSQVVDAFKRGAPINVPTTKDPSPESSSAPSEPCLIPQNQSESSLQTTTSVNPRLRPKPVNSVPSVPIVVHSPKLLRPAPLSTTDNSKSEPEIVHSGATLTADLQNDPADQTASVSDAPLSCPLFKPTDLGFTDLEEAKERERSQTDAAALRKKETAAGDQMTMSTRSAHYEEGMARMTHNEGEFQEQQHRQNAVDNSQLARSAFKPYSQTATSAFSNRAVTSNDAGFASSADGSAKNAHESAWNPFKTAPFSNEGVSKSFGVQDEEADSDSLSIDSRDPFGAAPFDLPASFSGRQALPKSPLVSSSRPSHHHSSTLPPHLPPRRPDASLRHQFPPSSPQPDRPSERSSRRSRQAEQNEIGQRKRSRSVLDRLRGLKLMEKLGGRQPHDSSDGEHRQEQQGGSQPVPVPPHRTQSLWRAFD</sequence>
<evidence type="ECO:0000313" key="11">
    <source>
        <dbReference type="EMBL" id="PAV79732.1"/>
    </source>
</evidence>
<dbReference type="Pfam" id="PF00069">
    <property type="entry name" value="Pkinase"/>
    <property type="match status" value="1"/>
</dbReference>
<protein>
    <recommendedName>
        <fullName evidence="1">non-specific serine/threonine protein kinase</fullName>
        <ecNumber evidence="1">2.7.11.1</ecNumber>
    </recommendedName>
</protein>
<comment type="caution">
    <text evidence="11">The sequence shown here is derived from an EMBL/GenBank/DDBJ whole genome shotgun (WGS) entry which is preliminary data.</text>
</comment>
<evidence type="ECO:0000256" key="7">
    <source>
        <dbReference type="ARBA" id="ARBA00047899"/>
    </source>
</evidence>
<evidence type="ECO:0000313" key="12">
    <source>
        <dbReference type="Proteomes" id="UP000218231"/>
    </source>
</evidence>
<keyword evidence="2" id="KW-0723">Serine/threonine-protein kinase</keyword>
<feature type="domain" description="Protein kinase" evidence="10">
    <location>
        <begin position="52"/>
        <end position="325"/>
    </location>
</feature>
<dbReference type="AlphaFoldDB" id="A0A2A2L0Q0"/>
<evidence type="ECO:0000259" key="10">
    <source>
        <dbReference type="PROSITE" id="PS50011"/>
    </source>
</evidence>
<dbReference type="SMART" id="SM00220">
    <property type="entry name" value="S_TKc"/>
    <property type="match status" value="1"/>
</dbReference>
<feature type="region of interest" description="Disordered" evidence="9">
    <location>
        <begin position="571"/>
        <end position="764"/>
    </location>
</feature>
<feature type="region of interest" description="Disordered" evidence="9">
    <location>
        <begin position="356"/>
        <end position="409"/>
    </location>
</feature>
<feature type="compositionally biased region" description="Basic and acidic residues" evidence="9">
    <location>
        <begin position="26"/>
        <end position="40"/>
    </location>
</feature>
<dbReference type="PANTHER" id="PTHR22967">
    <property type="entry name" value="SERINE/THREONINE PROTEIN KINASE"/>
    <property type="match status" value="1"/>
</dbReference>
<dbReference type="GO" id="GO:2000369">
    <property type="term" value="P:regulation of clathrin-dependent endocytosis"/>
    <property type="evidence" value="ECO:0007669"/>
    <property type="project" value="TreeGrafter"/>
</dbReference>
<evidence type="ECO:0000256" key="3">
    <source>
        <dbReference type="ARBA" id="ARBA00022679"/>
    </source>
</evidence>
<proteinExistence type="predicted"/>
<feature type="compositionally biased region" description="Low complexity" evidence="9">
    <location>
        <begin position="641"/>
        <end position="651"/>
    </location>
</feature>
<feature type="region of interest" description="Disordered" evidence="9">
    <location>
        <begin position="1"/>
        <end position="40"/>
    </location>
</feature>
<dbReference type="Proteomes" id="UP000218231">
    <property type="component" value="Unassembled WGS sequence"/>
</dbReference>
<feature type="compositionally biased region" description="Low complexity" evidence="9">
    <location>
        <begin position="367"/>
        <end position="376"/>
    </location>
</feature>
<dbReference type="PROSITE" id="PS00108">
    <property type="entry name" value="PROTEIN_KINASE_ST"/>
    <property type="match status" value="1"/>
</dbReference>
<feature type="compositionally biased region" description="Basic and acidic residues" evidence="9">
    <location>
        <begin position="481"/>
        <end position="500"/>
    </location>
</feature>
<evidence type="ECO:0000256" key="5">
    <source>
        <dbReference type="ARBA" id="ARBA00022777"/>
    </source>
</evidence>
<organism evidence="11 12">
    <name type="scientific">Diploscapter pachys</name>
    <dbReference type="NCBI Taxonomy" id="2018661"/>
    <lineage>
        <taxon>Eukaryota</taxon>
        <taxon>Metazoa</taxon>
        <taxon>Ecdysozoa</taxon>
        <taxon>Nematoda</taxon>
        <taxon>Chromadorea</taxon>
        <taxon>Rhabditida</taxon>
        <taxon>Rhabditina</taxon>
        <taxon>Rhabditomorpha</taxon>
        <taxon>Rhabditoidea</taxon>
        <taxon>Rhabditidae</taxon>
        <taxon>Diploscapter</taxon>
    </lineage>
</organism>
<dbReference type="OrthoDB" id="2018507at2759"/>
<comment type="catalytic activity">
    <reaction evidence="8">
        <text>L-seryl-[protein] + ATP = O-phospho-L-seryl-[protein] + ADP + H(+)</text>
        <dbReference type="Rhea" id="RHEA:17989"/>
        <dbReference type="Rhea" id="RHEA-COMP:9863"/>
        <dbReference type="Rhea" id="RHEA-COMP:11604"/>
        <dbReference type="ChEBI" id="CHEBI:15378"/>
        <dbReference type="ChEBI" id="CHEBI:29999"/>
        <dbReference type="ChEBI" id="CHEBI:30616"/>
        <dbReference type="ChEBI" id="CHEBI:83421"/>
        <dbReference type="ChEBI" id="CHEBI:456216"/>
        <dbReference type="EC" id="2.7.11.1"/>
    </reaction>
</comment>
<feature type="compositionally biased region" description="Polar residues" evidence="9">
    <location>
        <begin position="380"/>
        <end position="395"/>
    </location>
</feature>
<keyword evidence="12" id="KW-1185">Reference proteome</keyword>
<dbReference type="InterPro" id="IPR011009">
    <property type="entry name" value="Kinase-like_dom_sf"/>
</dbReference>
<dbReference type="GO" id="GO:0005524">
    <property type="term" value="F:ATP binding"/>
    <property type="evidence" value="ECO:0007669"/>
    <property type="project" value="UniProtKB-KW"/>
</dbReference>
<evidence type="ECO:0000256" key="4">
    <source>
        <dbReference type="ARBA" id="ARBA00022741"/>
    </source>
</evidence>
<dbReference type="PANTHER" id="PTHR22967:SF57">
    <property type="entry name" value="AUXILIN, ISOFORM A-RELATED"/>
    <property type="match status" value="1"/>
</dbReference>
<dbReference type="SUPFAM" id="SSF56112">
    <property type="entry name" value="Protein kinase-like (PK-like)"/>
    <property type="match status" value="1"/>
</dbReference>
<dbReference type="InterPro" id="IPR008271">
    <property type="entry name" value="Ser/Thr_kinase_AS"/>
</dbReference>
<keyword evidence="5" id="KW-0418">Kinase</keyword>
<keyword evidence="3" id="KW-0808">Transferase</keyword>
<evidence type="ECO:0000256" key="6">
    <source>
        <dbReference type="ARBA" id="ARBA00022840"/>
    </source>
</evidence>
<reference evidence="11 12" key="1">
    <citation type="journal article" date="2017" name="Curr. Biol.">
        <title>Genome architecture and evolution of a unichromosomal asexual nematode.</title>
        <authorList>
            <person name="Fradin H."/>
            <person name="Zegar C."/>
            <person name="Gutwein M."/>
            <person name="Lucas J."/>
            <person name="Kovtun M."/>
            <person name="Corcoran D."/>
            <person name="Baugh L.R."/>
            <person name="Kiontke K."/>
            <person name="Gunsalus K."/>
            <person name="Fitch D.H."/>
            <person name="Piano F."/>
        </authorList>
    </citation>
    <scope>NUCLEOTIDE SEQUENCE [LARGE SCALE GENOMIC DNA]</scope>
    <source>
        <strain evidence="11">PF1309</strain>
    </source>
</reference>